<reference evidence="1 2" key="1">
    <citation type="submission" date="2021-03" db="EMBL/GenBank/DDBJ databases">
        <title>Complete genome of Streptomyces formicae strain 1H-GS9 (DSM 100524).</title>
        <authorList>
            <person name="Atanasov K.E."/>
            <person name="Altabella T."/>
            <person name="Ferrer A."/>
        </authorList>
    </citation>
    <scope>NUCLEOTIDE SEQUENCE [LARGE SCALE GENOMIC DNA]</scope>
    <source>
        <strain evidence="1 2">1H-GS9</strain>
    </source>
</reference>
<evidence type="ECO:0008006" key="3">
    <source>
        <dbReference type="Google" id="ProtNLM"/>
    </source>
</evidence>
<organism evidence="1 2">
    <name type="scientific">Streptomyces formicae</name>
    <dbReference type="NCBI Taxonomy" id="1616117"/>
    <lineage>
        <taxon>Bacteria</taxon>
        <taxon>Bacillati</taxon>
        <taxon>Actinomycetota</taxon>
        <taxon>Actinomycetes</taxon>
        <taxon>Kitasatosporales</taxon>
        <taxon>Streptomycetaceae</taxon>
        <taxon>Streptomyces</taxon>
    </lineage>
</organism>
<dbReference type="EMBL" id="CP071872">
    <property type="protein sequence ID" value="UNM13386.1"/>
    <property type="molecule type" value="Genomic_DNA"/>
</dbReference>
<dbReference type="Proteomes" id="UP000828924">
    <property type="component" value="Chromosome"/>
</dbReference>
<evidence type="ECO:0000313" key="1">
    <source>
        <dbReference type="EMBL" id="UNM13386.1"/>
    </source>
</evidence>
<gene>
    <name evidence="1" type="ORF">J4032_19550</name>
</gene>
<sequence length="211" mass="23749">MTGVTGMTGKPGKPEYRSRRLILKDWGSEEEVMQFGAEGGWEVLVDEASDIRQGIVRNVIWRVAPGLVLQYAVDSRSHCSAFVLIGSPEDSVQRLQESIERNLQPWTLKELVAAVDKAERAQGAEELYRAVLRAGIGAPRGFDKKFFTCIRRAILGNDPRLRSAGIWATAYSRWPEFLPLLTDVARQDPVDSLRRDAQIILDHYNDEQGRP</sequence>
<accession>A0ABY3WS97</accession>
<dbReference type="RefSeq" id="WP_242332246.1">
    <property type="nucleotide sequence ID" value="NZ_CP071872.1"/>
</dbReference>
<name>A0ABY3WS97_9ACTN</name>
<keyword evidence="2" id="KW-1185">Reference proteome</keyword>
<proteinExistence type="predicted"/>
<evidence type="ECO:0000313" key="2">
    <source>
        <dbReference type="Proteomes" id="UP000828924"/>
    </source>
</evidence>
<protein>
    <recommendedName>
        <fullName evidence="3">HEAT repeat domain-containing protein</fullName>
    </recommendedName>
</protein>